<dbReference type="RefSeq" id="WP_175275548.1">
    <property type="nucleotide sequence ID" value="NZ_CP054836.1"/>
</dbReference>
<feature type="chain" id="PRO_5027044321" evidence="10">
    <location>
        <begin position="28"/>
        <end position="210"/>
    </location>
</feature>
<sequence>MVKFSIALLSAAALAASALLTSGVSVRAEVQLHELLFKPKAEREEYLRQNRKTSYRMSNKSPIRRKVVKFDGYSVGTIVVDTSDRRLYHVIKPGKAMAYGIGVGRQGFTWTGKHRITRKAEWPGWTPPPAMRAREKAKGRILPAYMEGGPNNPLGARAMYIGSTLYRIHGTNQPWTIGQAMSSGCIRMANDDVTHLYNQVKIGTPVVVRR</sequence>
<keyword evidence="8 9" id="KW-0961">Cell wall biogenesis/degradation</keyword>
<feature type="signal peptide" evidence="10">
    <location>
        <begin position="1"/>
        <end position="27"/>
    </location>
</feature>
<dbReference type="AlphaFoldDB" id="A0A6N1V9G8"/>
<evidence type="ECO:0000256" key="6">
    <source>
        <dbReference type="ARBA" id="ARBA00022960"/>
    </source>
</evidence>
<dbReference type="GO" id="GO:0008360">
    <property type="term" value="P:regulation of cell shape"/>
    <property type="evidence" value="ECO:0007669"/>
    <property type="project" value="UniProtKB-UniRule"/>
</dbReference>
<dbReference type="InterPro" id="IPR005490">
    <property type="entry name" value="LD_TPept_cat_dom"/>
</dbReference>
<dbReference type="CDD" id="cd16913">
    <property type="entry name" value="YkuD_like"/>
    <property type="match status" value="1"/>
</dbReference>
<keyword evidence="10" id="KW-0732">Signal</keyword>
<dbReference type="PROSITE" id="PS52029">
    <property type="entry name" value="LD_TPASE"/>
    <property type="match status" value="1"/>
</dbReference>
<evidence type="ECO:0000256" key="7">
    <source>
        <dbReference type="ARBA" id="ARBA00022984"/>
    </source>
</evidence>
<evidence type="ECO:0000256" key="9">
    <source>
        <dbReference type="PROSITE-ProRule" id="PRU01373"/>
    </source>
</evidence>
<feature type="active site" description="Proton donor/acceptor" evidence="9">
    <location>
        <position position="169"/>
    </location>
</feature>
<gene>
    <name evidence="12" type="ORF">HTY61_03785</name>
</gene>
<dbReference type="EMBL" id="CP054836">
    <property type="protein sequence ID" value="QKV17651.1"/>
    <property type="molecule type" value="Genomic_DNA"/>
</dbReference>
<evidence type="ECO:0000256" key="5">
    <source>
        <dbReference type="ARBA" id="ARBA00022801"/>
    </source>
</evidence>
<keyword evidence="4" id="KW-0808">Transferase</keyword>
<dbReference type="GO" id="GO:0005576">
    <property type="term" value="C:extracellular region"/>
    <property type="evidence" value="ECO:0007669"/>
    <property type="project" value="TreeGrafter"/>
</dbReference>
<keyword evidence="5" id="KW-0378">Hydrolase</keyword>
<evidence type="ECO:0000256" key="1">
    <source>
        <dbReference type="ARBA" id="ARBA00004752"/>
    </source>
</evidence>
<protein>
    <submittedName>
        <fullName evidence="12">L,D-transpeptidase</fullName>
    </submittedName>
</protein>
<dbReference type="GO" id="GO:0071972">
    <property type="term" value="F:peptidoglycan L,D-transpeptidase activity"/>
    <property type="evidence" value="ECO:0007669"/>
    <property type="project" value="TreeGrafter"/>
</dbReference>
<keyword evidence="7 9" id="KW-0573">Peptidoglycan synthesis</keyword>
<proteinExistence type="inferred from homology"/>
<dbReference type="GO" id="GO:0016757">
    <property type="term" value="F:glycosyltransferase activity"/>
    <property type="evidence" value="ECO:0007669"/>
    <property type="project" value="UniProtKB-KW"/>
</dbReference>
<name>A0A6N1V9G8_9HYPH</name>
<dbReference type="SUPFAM" id="SSF141523">
    <property type="entry name" value="L,D-transpeptidase catalytic domain-like"/>
    <property type="match status" value="1"/>
</dbReference>
<comment type="similarity">
    <text evidence="2">Belongs to the YkuD family.</text>
</comment>
<dbReference type="Pfam" id="PF03734">
    <property type="entry name" value="YkuD"/>
    <property type="match status" value="1"/>
</dbReference>
<evidence type="ECO:0000313" key="12">
    <source>
        <dbReference type="EMBL" id="QKV17651.1"/>
    </source>
</evidence>
<evidence type="ECO:0000313" key="13">
    <source>
        <dbReference type="Proteomes" id="UP000509367"/>
    </source>
</evidence>
<evidence type="ECO:0000259" key="11">
    <source>
        <dbReference type="PROSITE" id="PS52029"/>
    </source>
</evidence>
<dbReference type="PANTHER" id="PTHR30582:SF24">
    <property type="entry name" value="L,D-TRANSPEPTIDASE ERFK_SRFK-RELATED"/>
    <property type="match status" value="1"/>
</dbReference>
<comment type="pathway">
    <text evidence="1 9">Cell wall biogenesis; peptidoglycan biosynthesis.</text>
</comment>
<dbReference type="KEGG" id="orm:HTY61_03785"/>
<dbReference type="GO" id="GO:0071555">
    <property type="term" value="P:cell wall organization"/>
    <property type="evidence" value="ECO:0007669"/>
    <property type="project" value="UniProtKB-UniRule"/>
</dbReference>
<evidence type="ECO:0000256" key="8">
    <source>
        <dbReference type="ARBA" id="ARBA00023316"/>
    </source>
</evidence>
<keyword evidence="13" id="KW-1185">Reference proteome</keyword>
<organism evidence="12 13">
    <name type="scientific">Oricola thermophila</name>
    <dbReference type="NCBI Taxonomy" id="2742145"/>
    <lineage>
        <taxon>Bacteria</taxon>
        <taxon>Pseudomonadati</taxon>
        <taxon>Pseudomonadota</taxon>
        <taxon>Alphaproteobacteria</taxon>
        <taxon>Hyphomicrobiales</taxon>
        <taxon>Ahrensiaceae</taxon>
        <taxon>Oricola</taxon>
    </lineage>
</organism>
<dbReference type="GO" id="GO:0018104">
    <property type="term" value="P:peptidoglycan-protein cross-linking"/>
    <property type="evidence" value="ECO:0007669"/>
    <property type="project" value="TreeGrafter"/>
</dbReference>
<keyword evidence="3" id="KW-0328">Glycosyltransferase</keyword>
<evidence type="ECO:0000256" key="3">
    <source>
        <dbReference type="ARBA" id="ARBA00022676"/>
    </source>
</evidence>
<dbReference type="Gene3D" id="2.40.440.10">
    <property type="entry name" value="L,D-transpeptidase catalytic domain-like"/>
    <property type="match status" value="1"/>
</dbReference>
<accession>A0A6N1V9G8</accession>
<dbReference type="UniPathway" id="UPA00219"/>
<feature type="active site" description="Nucleophile" evidence="9">
    <location>
        <position position="185"/>
    </location>
</feature>
<evidence type="ECO:0000256" key="2">
    <source>
        <dbReference type="ARBA" id="ARBA00005992"/>
    </source>
</evidence>
<dbReference type="Proteomes" id="UP000509367">
    <property type="component" value="Chromosome"/>
</dbReference>
<evidence type="ECO:0000256" key="10">
    <source>
        <dbReference type="SAM" id="SignalP"/>
    </source>
</evidence>
<dbReference type="FunFam" id="2.40.440.10:FF:000002">
    <property type="entry name" value="L,D-transpeptidase ErfK/SrfK"/>
    <property type="match status" value="1"/>
</dbReference>
<dbReference type="PANTHER" id="PTHR30582">
    <property type="entry name" value="L,D-TRANSPEPTIDASE"/>
    <property type="match status" value="1"/>
</dbReference>
<keyword evidence="6 9" id="KW-0133">Cell shape</keyword>
<feature type="domain" description="L,D-TPase catalytic" evidence="11">
    <location>
        <begin position="76"/>
        <end position="209"/>
    </location>
</feature>
<dbReference type="InterPro" id="IPR038063">
    <property type="entry name" value="Transpep_catalytic_dom"/>
</dbReference>
<evidence type="ECO:0000256" key="4">
    <source>
        <dbReference type="ARBA" id="ARBA00022679"/>
    </source>
</evidence>
<dbReference type="InterPro" id="IPR050979">
    <property type="entry name" value="LD-transpeptidase"/>
</dbReference>
<reference evidence="12 13" key="1">
    <citation type="submission" date="2020-06" db="EMBL/GenBank/DDBJ databases">
        <title>Oricola thermophila sp. nov. isolated from a tidal sediments.</title>
        <authorList>
            <person name="Kwon K.K."/>
            <person name="Yang S.-H."/>
            <person name="Park M.-J."/>
        </authorList>
    </citation>
    <scope>NUCLEOTIDE SEQUENCE [LARGE SCALE GENOMIC DNA]</scope>
    <source>
        <strain evidence="12 13">MEBiC13590</strain>
    </source>
</reference>